<dbReference type="InterPro" id="IPR017853">
    <property type="entry name" value="GH"/>
</dbReference>
<feature type="region of interest" description="Disordered" evidence="1">
    <location>
        <begin position="289"/>
        <end position="311"/>
    </location>
</feature>
<dbReference type="Gene3D" id="2.60.40.10">
    <property type="entry name" value="Immunoglobulins"/>
    <property type="match status" value="1"/>
</dbReference>
<reference evidence="4 5" key="1">
    <citation type="journal article" date="2019" name="Int. J. Syst. Evol. Microbiol.">
        <title>The Global Catalogue of Microorganisms (GCM) 10K type strain sequencing project: providing services to taxonomists for standard genome sequencing and annotation.</title>
        <authorList>
            <consortium name="The Broad Institute Genomics Platform"/>
            <consortium name="The Broad Institute Genome Sequencing Center for Infectious Disease"/>
            <person name="Wu L."/>
            <person name="Ma J."/>
        </authorList>
    </citation>
    <scope>NUCLEOTIDE SEQUENCE [LARGE SCALE GENOMIC DNA]</scope>
    <source>
        <strain evidence="4 5">RDMS1</strain>
    </source>
</reference>
<dbReference type="Proteomes" id="UP001596417">
    <property type="component" value="Unassembled WGS sequence"/>
</dbReference>
<evidence type="ECO:0000259" key="2">
    <source>
        <dbReference type="Pfam" id="PF13204"/>
    </source>
</evidence>
<feature type="domain" description="Apiosidase-like catalytic" evidence="2">
    <location>
        <begin position="123"/>
        <end position="301"/>
    </location>
</feature>
<dbReference type="InterPro" id="IPR032260">
    <property type="entry name" value="DUF5060"/>
</dbReference>
<dbReference type="AlphaFoldDB" id="A0ABD5YYZ3"/>
<dbReference type="EMBL" id="JBHTAX010000006">
    <property type="protein sequence ID" value="MFC7192916.1"/>
    <property type="molecule type" value="Genomic_DNA"/>
</dbReference>
<protein>
    <submittedName>
        <fullName evidence="4">DUF4038 domain-containing protein</fullName>
    </submittedName>
</protein>
<evidence type="ECO:0000313" key="4">
    <source>
        <dbReference type="EMBL" id="MFC7192916.1"/>
    </source>
</evidence>
<dbReference type="PANTHER" id="PTHR37836:SF2">
    <property type="entry name" value="DUF4038 DOMAIN-CONTAINING PROTEIN"/>
    <property type="match status" value="1"/>
</dbReference>
<dbReference type="Pfam" id="PF16586">
    <property type="entry name" value="DUF5060"/>
    <property type="match status" value="1"/>
</dbReference>
<dbReference type="InterPro" id="IPR025277">
    <property type="entry name" value="Apiosidase-like_cat_dom"/>
</dbReference>
<gene>
    <name evidence="4" type="ORF">ACFQL7_26010</name>
</gene>
<dbReference type="InterPro" id="IPR013783">
    <property type="entry name" value="Ig-like_fold"/>
</dbReference>
<dbReference type="SUPFAM" id="SSF51445">
    <property type="entry name" value="(Trans)glycosidases"/>
    <property type="match status" value="1"/>
</dbReference>
<dbReference type="PANTHER" id="PTHR37836">
    <property type="entry name" value="LMO1036 PROTEIN"/>
    <property type="match status" value="1"/>
</dbReference>
<organism evidence="4 5">
    <name type="scientific">Halocatena marina</name>
    <dbReference type="NCBI Taxonomy" id="2934937"/>
    <lineage>
        <taxon>Archaea</taxon>
        <taxon>Methanobacteriati</taxon>
        <taxon>Methanobacteriota</taxon>
        <taxon>Stenosarchaea group</taxon>
        <taxon>Halobacteria</taxon>
        <taxon>Halobacteriales</taxon>
        <taxon>Natronomonadaceae</taxon>
        <taxon>Halocatena</taxon>
    </lineage>
</organism>
<keyword evidence="5" id="KW-1185">Reference proteome</keyword>
<evidence type="ECO:0000259" key="3">
    <source>
        <dbReference type="Pfam" id="PF16586"/>
    </source>
</evidence>
<evidence type="ECO:0000313" key="5">
    <source>
        <dbReference type="Proteomes" id="UP001596417"/>
    </source>
</evidence>
<evidence type="ECO:0000256" key="1">
    <source>
        <dbReference type="SAM" id="MobiDB-lite"/>
    </source>
</evidence>
<dbReference type="Gene3D" id="3.20.20.80">
    <property type="entry name" value="Glycosidases"/>
    <property type="match status" value="1"/>
</dbReference>
<accession>A0ABD5YYZ3</accession>
<comment type="caution">
    <text evidence="4">The sequence shown here is derived from an EMBL/GenBank/DDBJ whole genome shotgun (WGS) entry which is preliminary data.</text>
</comment>
<feature type="domain" description="DUF5060" evidence="3">
    <location>
        <begin position="3"/>
        <end position="69"/>
    </location>
</feature>
<name>A0ABD5YYZ3_9EURY</name>
<dbReference type="Pfam" id="PF13204">
    <property type="entry name" value="Apiosidase"/>
    <property type="match status" value="1"/>
</dbReference>
<proteinExistence type="predicted"/>
<sequence>MVVKRFSVNDFTVNGPVSHENPFEVEVTADFEHASGECIEGIKGFYDGKSWVVRFSPPLEGEWTGTTRSSESALDGQEFGPLECVPSTNPDVHGRVRTDDAHPQRFRFEDGTEFKPLGFEFDWLFAYHQAQPEPCRETLETLVDRGFNYVLANVYAHTGFGDSDSEHVYGPPPTYVFGGTNEEPNHEVLNPAFFDDFDDLLETMHELGIVVHLMMQVQNKEVNWPERRSADDDRYWKYVVARYGAYPNLVWDVSKESYNIRHEAGSHDYTRDRLALLRRVDAYDHLVTAHDPDRGRSPRRFTPNHDREEPLSMTWSTLSPTRSHSLVPVGTPARRRYESVTWRSHT</sequence>
<dbReference type="RefSeq" id="WP_390206887.1">
    <property type="nucleotide sequence ID" value="NZ_JBHTAX010000006.1"/>
</dbReference>